<feature type="transmembrane region" description="Helical" evidence="1">
    <location>
        <begin position="65"/>
        <end position="88"/>
    </location>
</feature>
<dbReference type="AlphaFoldDB" id="A0A5S3N546"/>
<proteinExistence type="predicted"/>
<keyword evidence="3" id="KW-1185">Reference proteome</keyword>
<evidence type="ECO:0000313" key="3">
    <source>
        <dbReference type="Proteomes" id="UP000307140"/>
    </source>
</evidence>
<dbReference type="OrthoDB" id="1438590at2"/>
<keyword evidence="1" id="KW-1133">Transmembrane helix</keyword>
<feature type="transmembrane region" description="Helical" evidence="1">
    <location>
        <begin position="162"/>
        <end position="179"/>
    </location>
</feature>
<keyword evidence="1" id="KW-0472">Membrane</keyword>
<feature type="transmembrane region" description="Helical" evidence="1">
    <location>
        <begin position="94"/>
        <end position="114"/>
    </location>
</feature>
<protein>
    <submittedName>
        <fullName evidence="2">DUF4271 domain-containing protein</fullName>
    </submittedName>
</protein>
<feature type="transmembrane region" description="Helical" evidence="1">
    <location>
        <begin position="12"/>
        <end position="31"/>
    </location>
</feature>
<evidence type="ECO:0000313" key="2">
    <source>
        <dbReference type="EMBL" id="TMM30471.1"/>
    </source>
</evidence>
<organism evidence="2 3">
    <name type="scientific">Polaribacter aestuariivivens</name>
    <dbReference type="NCBI Taxonomy" id="2304626"/>
    <lineage>
        <taxon>Bacteria</taxon>
        <taxon>Pseudomonadati</taxon>
        <taxon>Bacteroidota</taxon>
        <taxon>Flavobacteriia</taxon>
        <taxon>Flavobacteriales</taxon>
        <taxon>Flavobacteriaceae</taxon>
    </lineage>
</organism>
<dbReference type="EMBL" id="VANR01000003">
    <property type="protein sequence ID" value="TMM30471.1"/>
    <property type="molecule type" value="Genomic_DNA"/>
</dbReference>
<accession>A0A5S3N546</accession>
<feature type="transmembrane region" description="Helical" evidence="1">
    <location>
        <begin position="191"/>
        <end position="212"/>
    </location>
</feature>
<keyword evidence="1" id="KW-0812">Transmembrane</keyword>
<dbReference type="Proteomes" id="UP000307140">
    <property type="component" value="Unassembled WGS sequence"/>
</dbReference>
<comment type="caution">
    <text evidence="2">The sequence shown here is derived from an EMBL/GenBank/DDBJ whole genome shotgun (WGS) entry which is preliminary data.</text>
</comment>
<gene>
    <name evidence="2" type="ORF">FDT66_06825</name>
</gene>
<evidence type="ECO:0000256" key="1">
    <source>
        <dbReference type="SAM" id="Phobius"/>
    </source>
</evidence>
<sequence length="213" mass="24990">MQALEKNLMDSSWITIILVFLLALIVVLKMLDSEKLKGYFLALLNKGFVETEVEENVSFLNTFHVVLFIFSTTIISLITYTFIIESVAEFDVDFLSFLLVFTTVTSYFLLKWTLETAISRLFLIKNSVKFYLVSKFSYLYCISFLLFIVFIIIQYSSLNNNILFYTAAFLFLLRFVFHVSNNKNLIFSKLFYFILYICAFEIAPLFILFKLML</sequence>
<feature type="transmembrane region" description="Helical" evidence="1">
    <location>
        <begin position="135"/>
        <end position="156"/>
    </location>
</feature>
<dbReference type="InterPro" id="IPR025367">
    <property type="entry name" value="DUF4271"/>
</dbReference>
<reference evidence="2 3" key="1">
    <citation type="submission" date="2019-05" db="EMBL/GenBank/DDBJ databases">
        <title>Polaribacter aestuariivivens sp. nov., isolated from a tidal flat.</title>
        <authorList>
            <person name="Yoon J.-H."/>
        </authorList>
    </citation>
    <scope>NUCLEOTIDE SEQUENCE [LARGE SCALE GENOMIC DNA]</scope>
    <source>
        <strain evidence="2 3">DBTF-3</strain>
    </source>
</reference>
<name>A0A5S3N546_9FLAO</name>
<dbReference type="Pfam" id="PF14093">
    <property type="entry name" value="DUF4271"/>
    <property type="match status" value="1"/>
</dbReference>